<dbReference type="AlphaFoldDB" id="A0A5M8Q3I6"/>
<evidence type="ECO:0000313" key="2">
    <source>
        <dbReference type="EMBL" id="KAA6416242.1"/>
    </source>
</evidence>
<evidence type="ECO:0000313" key="3">
    <source>
        <dbReference type="Proteomes" id="UP000324767"/>
    </source>
</evidence>
<dbReference type="EMBL" id="VXIT01000001">
    <property type="protein sequence ID" value="KAA6416242.1"/>
    <property type="molecule type" value="Genomic_DNA"/>
</dbReference>
<protein>
    <submittedName>
        <fullName evidence="2">Uncharacterized protein</fullName>
    </submittedName>
</protein>
<name>A0A5M8Q3I6_9LECA</name>
<organism evidence="2 3">
    <name type="scientific">Lasallia pustulata</name>
    <dbReference type="NCBI Taxonomy" id="136370"/>
    <lineage>
        <taxon>Eukaryota</taxon>
        <taxon>Fungi</taxon>
        <taxon>Dikarya</taxon>
        <taxon>Ascomycota</taxon>
        <taxon>Pezizomycotina</taxon>
        <taxon>Lecanoromycetes</taxon>
        <taxon>OSLEUM clade</taxon>
        <taxon>Umbilicariomycetidae</taxon>
        <taxon>Umbilicariales</taxon>
        <taxon>Umbilicariaceae</taxon>
        <taxon>Lasallia</taxon>
    </lineage>
</organism>
<accession>A0A5M8Q3I6</accession>
<sequence>MGGSPLRGIADDNQNFHLLNCKTQRGLRRLTATKRTAVYFHPPSPGRRGDVPPSGADGQRHVNQQRLDRCGSLLLHTYQPSCRTTIESQPSAADFRLTLNTAFAPQA</sequence>
<comment type="caution">
    <text evidence="2">The sequence shown here is derived from an EMBL/GenBank/DDBJ whole genome shotgun (WGS) entry which is preliminary data.</text>
</comment>
<proteinExistence type="predicted"/>
<dbReference type="Proteomes" id="UP000324767">
    <property type="component" value="Unassembled WGS sequence"/>
</dbReference>
<reference evidence="2 3" key="1">
    <citation type="submission" date="2019-09" db="EMBL/GenBank/DDBJ databases">
        <title>The hologenome of the rock-dwelling lichen Lasallia pustulata.</title>
        <authorList>
            <person name="Greshake Tzovaras B."/>
            <person name="Segers F."/>
            <person name="Bicker A."/>
            <person name="Dal Grande F."/>
            <person name="Otte J."/>
            <person name="Hankeln T."/>
            <person name="Schmitt I."/>
            <person name="Ebersberger I."/>
        </authorList>
    </citation>
    <scope>NUCLEOTIDE SEQUENCE [LARGE SCALE GENOMIC DNA]</scope>
    <source>
        <strain evidence="2">A1-1</strain>
    </source>
</reference>
<feature type="region of interest" description="Disordered" evidence="1">
    <location>
        <begin position="39"/>
        <end position="61"/>
    </location>
</feature>
<evidence type="ECO:0000256" key="1">
    <source>
        <dbReference type="SAM" id="MobiDB-lite"/>
    </source>
</evidence>
<gene>
    <name evidence="2" type="ORF">FRX48_00962</name>
</gene>